<comment type="function">
    <text evidence="1">Accessory subunit of the mitochondrial membrane respiratory chain NADH dehydrogenase (Complex I), that is believed not to be involved in catalysis. Complex I functions in the transfer of electrons from NADH to the respiratory chain. The immediate electron acceptor for the enzyme is believed to be ubiquinone.</text>
</comment>
<evidence type="ECO:0000256" key="3">
    <source>
        <dbReference type="ARBA" id="ARBA00004637"/>
    </source>
</evidence>
<keyword evidence="14" id="KW-1185">Reference proteome</keyword>
<evidence type="ECO:0000313" key="14">
    <source>
        <dbReference type="Proteomes" id="UP000192247"/>
    </source>
</evidence>
<keyword evidence="11" id="KW-0472">Membrane</keyword>
<comment type="subcellular location">
    <subcellularLocation>
        <location evidence="3">Mitochondrion inner membrane</location>
        <topology evidence="3">Peripheral membrane protein</topology>
    </subcellularLocation>
    <subcellularLocation>
        <location evidence="2">Mitochondrion intermembrane space</location>
    </subcellularLocation>
</comment>
<evidence type="ECO:0000256" key="8">
    <source>
        <dbReference type="ARBA" id="ARBA00022792"/>
    </source>
</evidence>
<keyword evidence="8" id="KW-0999">Mitochondrion inner membrane</keyword>
<keyword evidence="12" id="KW-1015">Disulfide bond</keyword>
<dbReference type="GO" id="GO:0005758">
    <property type="term" value="C:mitochondrial intermembrane space"/>
    <property type="evidence" value="ECO:0007669"/>
    <property type="project" value="UniProtKB-SubCell"/>
</dbReference>
<dbReference type="OrthoDB" id="420380at2759"/>
<evidence type="ECO:0000313" key="13">
    <source>
        <dbReference type="EMBL" id="OQR76577.1"/>
    </source>
</evidence>
<accession>A0A1V9XSV1</accession>
<dbReference type="EMBL" id="MNPL01004661">
    <property type="protein sequence ID" value="OQR76577.1"/>
    <property type="molecule type" value="Genomic_DNA"/>
</dbReference>
<name>A0A1V9XSV1_9ACAR</name>
<dbReference type="STRING" id="418985.A0A1V9XSV1"/>
<dbReference type="PROSITE" id="PS51808">
    <property type="entry name" value="CHCH"/>
    <property type="match status" value="1"/>
</dbReference>
<dbReference type="PANTHER" id="PTHR20900">
    <property type="entry name" value="NADH:UBIQUINONE OXIDOREDUCTASE B18-LIKE SUBUNIT"/>
    <property type="match status" value="1"/>
</dbReference>
<dbReference type="InParanoid" id="A0A1V9XSV1"/>
<reference evidence="13 14" key="1">
    <citation type="journal article" date="2017" name="Gigascience">
        <title>Draft genome of the honey bee ectoparasitic mite, Tropilaelaps mercedesae, is shaped by the parasitic life history.</title>
        <authorList>
            <person name="Dong X."/>
            <person name="Armstrong S.D."/>
            <person name="Xia D."/>
            <person name="Makepeace B.L."/>
            <person name="Darby A.C."/>
            <person name="Kadowaki T."/>
        </authorList>
    </citation>
    <scope>NUCLEOTIDE SEQUENCE [LARGE SCALE GENOMIC DNA]</scope>
    <source>
        <strain evidence="13">Wuxi-XJTLU</strain>
    </source>
</reference>
<evidence type="ECO:0000256" key="5">
    <source>
        <dbReference type="ARBA" id="ARBA00018677"/>
    </source>
</evidence>
<keyword evidence="9" id="KW-0249">Electron transport</keyword>
<evidence type="ECO:0000256" key="1">
    <source>
        <dbReference type="ARBA" id="ARBA00003195"/>
    </source>
</evidence>
<dbReference type="AlphaFoldDB" id="A0A1V9XSV1"/>
<evidence type="ECO:0000256" key="10">
    <source>
        <dbReference type="ARBA" id="ARBA00023128"/>
    </source>
</evidence>
<organism evidence="13 14">
    <name type="scientific">Tropilaelaps mercedesae</name>
    <dbReference type="NCBI Taxonomy" id="418985"/>
    <lineage>
        <taxon>Eukaryota</taxon>
        <taxon>Metazoa</taxon>
        <taxon>Ecdysozoa</taxon>
        <taxon>Arthropoda</taxon>
        <taxon>Chelicerata</taxon>
        <taxon>Arachnida</taxon>
        <taxon>Acari</taxon>
        <taxon>Parasitiformes</taxon>
        <taxon>Mesostigmata</taxon>
        <taxon>Gamasina</taxon>
        <taxon>Dermanyssoidea</taxon>
        <taxon>Laelapidae</taxon>
        <taxon>Tropilaelaps</taxon>
    </lineage>
</organism>
<evidence type="ECO:0000256" key="12">
    <source>
        <dbReference type="ARBA" id="ARBA00023157"/>
    </source>
</evidence>
<dbReference type="Pfam" id="PF05676">
    <property type="entry name" value="NDUF_B7"/>
    <property type="match status" value="1"/>
</dbReference>
<dbReference type="GO" id="GO:0005743">
    <property type="term" value="C:mitochondrial inner membrane"/>
    <property type="evidence" value="ECO:0007669"/>
    <property type="project" value="UniProtKB-SubCell"/>
</dbReference>
<gene>
    <name evidence="13" type="ORF">BIW11_07691</name>
</gene>
<evidence type="ECO:0000256" key="9">
    <source>
        <dbReference type="ARBA" id="ARBA00022982"/>
    </source>
</evidence>
<proteinExistence type="inferred from homology"/>
<evidence type="ECO:0000256" key="6">
    <source>
        <dbReference type="ARBA" id="ARBA00022448"/>
    </source>
</evidence>
<protein>
    <recommendedName>
        <fullName evidence="5">NADH dehydrogenase [ubiquinone] 1 beta subcomplex subunit 7</fullName>
    </recommendedName>
</protein>
<dbReference type="PANTHER" id="PTHR20900:SF0">
    <property type="entry name" value="NADH DEHYDROGENASE [UBIQUINONE] 1 BETA SUBCOMPLEX SUBUNIT 7"/>
    <property type="match status" value="1"/>
</dbReference>
<comment type="similarity">
    <text evidence="4">Belongs to the complex I NDUFB7 subunit family.</text>
</comment>
<dbReference type="InterPro" id="IPR008698">
    <property type="entry name" value="NDUB7"/>
</dbReference>
<comment type="caution">
    <text evidence="13">The sequence shown here is derived from an EMBL/GenBank/DDBJ whole genome shotgun (WGS) entry which is preliminary data.</text>
</comment>
<evidence type="ECO:0000256" key="2">
    <source>
        <dbReference type="ARBA" id="ARBA00004569"/>
    </source>
</evidence>
<evidence type="ECO:0000256" key="11">
    <source>
        <dbReference type="ARBA" id="ARBA00023136"/>
    </source>
</evidence>
<keyword evidence="10" id="KW-0496">Mitochondrion</keyword>
<sequence>MGNIPFGNLSTYGAWWGTQFFVYDPDGMVMPKPPSITHDPLEGFPNGRKPRVMIATKEEMMSAKIPLDRRDYCAHKLIDYKNCRYMNFPFFVNCRHEYHDYEQCEYDDYVLRLKEAERERRLRKRDELLARKQAEAAKNLRA</sequence>
<dbReference type="Proteomes" id="UP000192247">
    <property type="component" value="Unassembled WGS sequence"/>
</dbReference>
<evidence type="ECO:0000256" key="4">
    <source>
        <dbReference type="ARBA" id="ARBA00008006"/>
    </source>
</evidence>
<dbReference type="FunCoup" id="A0A1V9XSV1">
    <property type="interactions" value="1160"/>
</dbReference>
<keyword evidence="6" id="KW-0813">Transport</keyword>
<keyword evidence="7" id="KW-0679">Respiratory chain</keyword>
<evidence type="ECO:0000256" key="7">
    <source>
        <dbReference type="ARBA" id="ARBA00022660"/>
    </source>
</evidence>